<reference evidence="2" key="1">
    <citation type="journal article" date="2021" name="PeerJ">
        <title>Extensive microbial diversity within the chicken gut microbiome revealed by metagenomics and culture.</title>
        <authorList>
            <person name="Gilroy R."/>
            <person name="Ravi A."/>
            <person name="Getino M."/>
            <person name="Pursley I."/>
            <person name="Horton D.L."/>
            <person name="Alikhan N.F."/>
            <person name="Baker D."/>
            <person name="Gharbi K."/>
            <person name="Hall N."/>
            <person name="Watson M."/>
            <person name="Adriaenssens E.M."/>
            <person name="Foster-Nyarko E."/>
            <person name="Jarju S."/>
            <person name="Secka A."/>
            <person name="Antonio M."/>
            <person name="Oren A."/>
            <person name="Chaudhuri R.R."/>
            <person name="La Ragione R."/>
            <person name="Hildebrand F."/>
            <person name="Pallen M.J."/>
        </authorList>
    </citation>
    <scope>NUCLEOTIDE SEQUENCE</scope>
    <source>
        <strain evidence="2">CHK171-7178</strain>
    </source>
</reference>
<dbReference type="InterPro" id="IPR042267">
    <property type="entry name" value="VTC_sf"/>
</dbReference>
<reference evidence="2" key="2">
    <citation type="submission" date="2021-09" db="EMBL/GenBank/DDBJ databases">
        <authorList>
            <person name="Gilroy R."/>
        </authorList>
    </citation>
    <scope>NUCLEOTIDE SEQUENCE</scope>
    <source>
        <strain evidence="2">CHK171-7178</strain>
    </source>
</reference>
<dbReference type="CDD" id="cd07750">
    <property type="entry name" value="PolyPPase_VTC_like"/>
    <property type="match status" value="1"/>
</dbReference>
<dbReference type="Pfam" id="PF09359">
    <property type="entry name" value="VTC"/>
    <property type="match status" value="1"/>
</dbReference>
<comment type="caution">
    <text evidence="2">The sequence shown here is derived from an EMBL/GenBank/DDBJ whole genome shotgun (WGS) entry which is preliminary data.</text>
</comment>
<evidence type="ECO:0000313" key="3">
    <source>
        <dbReference type="Proteomes" id="UP000698173"/>
    </source>
</evidence>
<gene>
    <name evidence="2" type="ORF">K8V56_10750</name>
</gene>
<dbReference type="GO" id="GO:0006799">
    <property type="term" value="P:polyphosphate biosynthetic process"/>
    <property type="evidence" value="ECO:0007669"/>
    <property type="project" value="UniProtKB-ARBA"/>
</dbReference>
<protein>
    <submittedName>
        <fullName evidence="2">Polyphosphate polymerase domain-containing protein</fullName>
    </submittedName>
</protein>
<dbReference type="EMBL" id="DYWT01000176">
    <property type="protein sequence ID" value="HJF32234.1"/>
    <property type="molecule type" value="Genomic_DNA"/>
</dbReference>
<proteinExistence type="predicted"/>
<evidence type="ECO:0000259" key="1">
    <source>
        <dbReference type="Pfam" id="PF09359"/>
    </source>
</evidence>
<feature type="domain" description="VTC" evidence="1">
    <location>
        <begin position="8"/>
        <end position="234"/>
    </location>
</feature>
<dbReference type="AlphaFoldDB" id="A0A921KEP2"/>
<dbReference type="InterPro" id="IPR018966">
    <property type="entry name" value="VTC_domain"/>
</dbReference>
<dbReference type="Proteomes" id="UP000698173">
    <property type="component" value="Unassembled WGS sequence"/>
</dbReference>
<sequence>MAIEIFSRKEQKYLITRRQYEELVEQIGPEMRNDKNGVDGKYSVTSLYFDNAEKGIYFETKNKLKYRQKLRLRVYDDASLTSVAFFEVKQKHKKVVNKRRMLLPLGEAYRYLEEDGQAGLDHYKTSNSQVMKEIDYFRKFYQLRPEMVVSYNRHALHGIHDSELRITFDFDLRCRKQDLHIENGPYGEHFIDPDLVVLEVKVDHSVPLWLARILQELQCEQRSASKFCTSMELLSGDGLPQAGYFEPKELEKQLTGGIENGSDHELVFF</sequence>
<name>A0A921KEP2_SPOPS</name>
<organism evidence="2 3">
    <name type="scientific">Sporosarcina psychrophila</name>
    <name type="common">Bacillus psychrophilus</name>
    <dbReference type="NCBI Taxonomy" id="1476"/>
    <lineage>
        <taxon>Bacteria</taxon>
        <taxon>Bacillati</taxon>
        <taxon>Bacillota</taxon>
        <taxon>Bacilli</taxon>
        <taxon>Bacillales</taxon>
        <taxon>Caryophanaceae</taxon>
        <taxon>Sporosarcina</taxon>
    </lineage>
</organism>
<evidence type="ECO:0000313" key="2">
    <source>
        <dbReference type="EMBL" id="HJF32234.1"/>
    </source>
</evidence>
<dbReference type="Gene3D" id="3.20.100.30">
    <property type="entry name" value="VTC, catalytic tunnel domain"/>
    <property type="match status" value="1"/>
</dbReference>
<accession>A0A921KEP2</accession>